<dbReference type="Proteomes" id="UP000235005">
    <property type="component" value="Unassembled WGS sequence"/>
</dbReference>
<dbReference type="SUPFAM" id="SSF52402">
    <property type="entry name" value="Adenine nucleotide alpha hydrolases-like"/>
    <property type="match status" value="1"/>
</dbReference>
<gene>
    <name evidence="2" type="ORF">C0039_00935</name>
</gene>
<feature type="active site" description="Nucleophile and sulfur donor" evidence="1">
    <location>
        <position position="175"/>
    </location>
</feature>
<dbReference type="InterPro" id="IPR014729">
    <property type="entry name" value="Rossmann-like_a/b/a_fold"/>
</dbReference>
<dbReference type="RefSeq" id="WP_101516998.1">
    <property type="nucleotide sequence ID" value="NZ_PKUS01000001.1"/>
</dbReference>
<dbReference type="PANTHER" id="PTHR43169:SF2">
    <property type="entry name" value="NAD_GMP SYNTHASE DOMAIN-CONTAINING PROTEIN"/>
    <property type="match status" value="1"/>
</dbReference>
<comment type="caution">
    <text evidence="2">The sequence shown here is derived from an EMBL/GenBank/DDBJ whole genome shotgun (WGS) entry which is preliminary data.</text>
</comment>
<evidence type="ECO:0000313" key="3">
    <source>
        <dbReference type="Proteomes" id="UP000235005"/>
    </source>
</evidence>
<dbReference type="GO" id="GO:0016783">
    <property type="term" value="F:sulfurtransferase activity"/>
    <property type="evidence" value="ECO:0007669"/>
    <property type="project" value="InterPro"/>
</dbReference>
<dbReference type="InterPro" id="IPR052188">
    <property type="entry name" value="Ni-pincer_cofactor_biosynth"/>
</dbReference>
<evidence type="ECO:0000313" key="2">
    <source>
        <dbReference type="EMBL" id="PLW70729.1"/>
    </source>
</evidence>
<protein>
    <submittedName>
        <fullName evidence="2">ATPase</fullName>
    </submittedName>
</protein>
<sequence>MEPDARDRLLAVIADISPRVIACSGGIDSMLLATLASRQNAAATTVAHAISPAVPVDATLRLRDWAAREGWRLEIVVSGEFDSEDYLSNPVNRCYYCKSKLYDSLSRIGNTVGEGATVMSGANTDDLGEYRPGLHAAKEFSVRHPYIEAGVDKSTIRKIARELSLPFAEIPASPCLASRLYTGTRVTVQRLRAVEESEEMIRRLAGIEVVRCRIREDAMFIEVSAADRFRITQSLLHKVERAATRDGLSLRAVHLDAQPYRPGRAFVGAP</sequence>
<dbReference type="InterPro" id="IPR005232">
    <property type="entry name" value="LarE"/>
</dbReference>
<proteinExistence type="predicted"/>
<accession>A0A2N5X8D5</accession>
<dbReference type="EMBL" id="PKUS01000001">
    <property type="protein sequence ID" value="PLW70729.1"/>
    <property type="molecule type" value="Genomic_DNA"/>
</dbReference>
<name>A0A2N5X8D5_9GAMM</name>
<dbReference type="AlphaFoldDB" id="A0A2N5X8D5"/>
<reference evidence="2 3" key="1">
    <citation type="submission" date="2018-01" db="EMBL/GenBank/DDBJ databases">
        <title>The draft genome sequence of Halioglobus lutimaris HF004.</title>
        <authorList>
            <person name="Du Z.-J."/>
            <person name="Shi M.-J."/>
        </authorList>
    </citation>
    <scope>NUCLEOTIDE SEQUENCE [LARGE SCALE GENOMIC DNA]</scope>
    <source>
        <strain evidence="2 3">HF004</strain>
    </source>
</reference>
<dbReference type="PIRSF" id="PIRSF006661">
    <property type="entry name" value="PP-lp_UCP006661"/>
    <property type="match status" value="1"/>
</dbReference>
<evidence type="ECO:0000256" key="1">
    <source>
        <dbReference type="PIRSR" id="PIRSR006661-1"/>
    </source>
</evidence>
<keyword evidence="3" id="KW-1185">Reference proteome</keyword>
<organism evidence="2 3">
    <name type="scientific">Pseudohalioglobus lutimaris</name>
    <dbReference type="NCBI Taxonomy" id="1737061"/>
    <lineage>
        <taxon>Bacteria</taxon>
        <taxon>Pseudomonadati</taxon>
        <taxon>Pseudomonadota</taxon>
        <taxon>Gammaproteobacteria</taxon>
        <taxon>Cellvibrionales</taxon>
        <taxon>Halieaceae</taxon>
        <taxon>Pseudohalioglobus</taxon>
    </lineage>
</organism>
<dbReference type="PANTHER" id="PTHR43169">
    <property type="entry name" value="EXSB FAMILY PROTEIN"/>
    <property type="match status" value="1"/>
</dbReference>
<dbReference type="OrthoDB" id="9776919at2"/>
<dbReference type="Gene3D" id="3.40.50.620">
    <property type="entry name" value="HUPs"/>
    <property type="match status" value="1"/>
</dbReference>